<dbReference type="PANTHER" id="PTHR42730">
    <property type="entry name" value="2-OXOGLUTARATE SYNTHASE SUBUNIT KORC"/>
    <property type="match status" value="1"/>
</dbReference>
<accession>A0A5J4L9C9</accession>
<reference evidence="3" key="1">
    <citation type="submission" date="2019-10" db="EMBL/GenBank/DDBJ databases">
        <title>Metagenomic sequencing of thiosulfate-disproportionating enrichment culture.</title>
        <authorList>
            <person name="Umezawa K."/>
            <person name="Kojima H."/>
            <person name="Fukui M."/>
        </authorList>
    </citation>
    <scope>NUCLEOTIDE SEQUENCE</scope>
    <source>
        <strain evidence="3">45J</strain>
    </source>
</reference>
<name>A0A5J4L9C9_9ZZZZ</name>
<gene>
    <name evidence="3" type="ORF">A45J_2433</name>
</gene>
<dbReference type="SUPFAM" id="SSF53323">
    <property type="entry name" value="Pyruvate-ferredoxin oxidoreductase, PFOR, domain III"/>
    <property type="match status" value="1"/>
</dbReference>
<dbReference type="InterPro" id="IPR019752">
    <property type="entry name" value="Pyrv/ketoisovalerate_OxRed_cat"/>
</dbReference>
<feature type="domain" description="Pyruvate/ketoisovalerate oxidoreductase catalytic" evidence="2">
    <location>
        <begin position="11"/>
        <end position="174"/>
    </location>
</feature>
<keyword evidence="1" id="KW-0560">Oxidoreductase</keyword>
<proteinExistence type="predicted"/>
<dbReference type="InterPro" id="IPR002869">
    <property type="entry name" value="Pyrv_flavodox_OxRed_cen"/>
</dbReference>
<evidence type="ECO:0000256" key="1">
    <source>
        <dbReference type="ARBA" id="ARBA00023002"/>
    </source>
</evidence>
<evidence type="ECO:0000313" key="3">
    <source>
        <dbReference type="EMBL" id="GER94669.1"/>
    </source>
</evidence>
<dbReference type="GO" id="GO:0016903">
    <property type="term" value="F:oxidoreductase activity, acting on the aldehyde or oxo group of donors"/>
    <property type="evidence" value="ECO:0007669"/>
    <property type="project" value="InterPro"/>
</dbReference>
<comment type="caution">
    <text evidence="3">The sequence shown here is derived from an EMBL/GenBank/DDBJ whole genome shotgun (WGS) entry which is preliminary data.</text>
</comment>
<organism evidence="3">
    <name type="scientific">hot springs metagenome</name>
    <dbReference type="NCBI Taxonomy" id="433727"/>
    <lineage>
        <taxon>unclassified sequences</taxon>
        <taxon>metagenomes</taxon>
        <taxon>ecological metagenomes</taxon>
    </lineage>
</organism>
<dbReference type="Pfam" id="PF01558">
    <property type="entry name" value="POR"/>
    <property type="match status" value="1"/>
</dbReference>
<dbReference type="PANTHER" id="PTHR42730:SF1">
    <property type="entry name" value="2-OXOGLUTARATE SYNTHASE SUBUNIT KORC"/>
    <property type="match status" value="1"/>
</dbReference>
<sequence>MENRIIIAGSGGQGILFLGKLLVYAGMIENKEVTWFPSYGAEMRGGTANCTVIVSDEMIGSPVIRNPDILIAMNEASYNRFSERLLSGGILIYDSSLINVKDRRRDVKIIGVPATEVSASFKNTKGANMIMMGALIGLTNILSIDSAIHAVDEITPARRKESVDTNKELIRKGYGLVKK</sequence>
<dbReference type="AlphaFoldDB" id="A0A5J4L9C9"/>
<dbReference type="Gene3D" id="3.40.920.10">
    <property type="entry name" value="Pyruvate-ferredoxin oxidoreductase, PFOR, domain III"/>
    <property type="match status" value="1"/>
</dbReference>
<protein>
    <submittedName>
        <fullName evidence="3">2-oxoacid:ferredoxin oxidoreductase subunit gamma</fullName>
    </submittedName>
</protein>
<dbReference type="EMBL" id="BLAB01000001">
    <property type="protein sequence ID" value="GER94669.1"/>
    <property type="molecule type" value="Genomic_DNA"/>
</dbReference>
<dbReference type="InterPro" id="IPR052554">
    <property type="entry name" value="2-oxoglutarate_synth_KorC"/>
</dbReference>
<evidence type="ECO:0000259" key="2">
    <source>
        <dbReference type="Pfam" id="PF01558"/>
    </source>
</evidence>